<dbReference type="GO" id="GO:0000981">
    <property type="term" value="F:DNA-binding transcription factor activity, RNA polymerase II-specific"/>
    <property type="evidence" value="ECO:0007669"/>
    <property type="project" value="InterPro"/>
</dbReference>
<keyword evidence="3" id="KW-0472">Membrane</keyword>
<dbReference type="GO" id="GO:0016020">
    <property type="term" value="C:membrane"/>
    <property type="evidence" value="ECO:0007669"/>
    <property type="project" value="UniProtKB-SubCell"/>
</dbReference>
<dbReference type="SUPFAM" id="SSF57701">
    <property type="entry name" value="Zn2/Cys6 DNA-binding domain"/>
    <property type="match status" value="1"/>
</dbReference>
<dbReference type="GO" id="GO:0000976">
    <property type="term" value="F:transcription cis-regulatory region binding"/>
    <property type="evidence" value="ECO:0007669"/>
    <property type="project" value="TreeGrafter"/>
</dbReference>
<dbReference type="Gene3D" id="4.10.240.10">
    <property type="entry name" value="Zn(2)-C6 fungal-type DNA-binding domain"/>
    <property type="match status" value="1"/>
</dbReference>
<dbReference type="InterPro" id="IPR005629">
    <property type="entry name" value="Skn1/Kre6/Sbg1"/>
</dbReference>
<dbReference type="AlphaFoldDB" id="L8WQ24"/>
<evidence type="ECO:0000256" key="2">
    <source>
        <dbReference type="ARBA" id="ARBA00004370"/>
    </source>
</evidence>
<dbReference type="CDD" id="cd00067">
    <property type="entry name" value="GAL4"/>
    <property type="match status" value="1"/>
</dbReference>
<dbReference type="PANTHER" id="PTHR37534:SF7">
    <property type="entry name" value="TRANSCRIPTIONAL ACTIVATOR PROTEIN UGA3"/>
    <property type="match status" value="1"/>
</dbReference>
<evidence type="ECO:0000256" key="5">
    <source>
        <dbReference type="ARBA" id="ARBA00023242"/>
    </source>
</evidence>
<dbReference type="InterPro" id="IPR021858">
    <property type="entry name" value="Fun_TF"/>
</dbReference>
<evidence type="ECO:0000313" key="8">
    <source>
        <dbReference type="EMBL" id="ELU38868.1"/>
    </source>
</evidence>
<comment type="caution">
    <text evidence="8">The sequence shown here is derived from an EMBL/GenBank/DDBJ whole genome shotgun (WGS) entry which is preliminary data.</text>
</comment>
<dbReference type="GO" id="GO:0045944">
    <property type="term" value="P:positive regulation of transcription by RNA polymerase II"/>
    <property type="evidence" value="ECO:0007669"/>
    <property type="project" value="TreeGrafter"/>
</dbReference>
<dbReference type="InterPro" id="IPR036864">
    <property type="entry name" value="Zn2-C6_fun-type_DNA-bd_sf"/>
</dbReference>
<dbReference type="OrthoDB" id="5419315at2759"/>
<reference evidence="8 9" key="1">
    <citation type="journal article" date="2013" name="Nat. Commun.">
        <title>The evolution and pathogenic mechanisms of the rice sheath blight pathogen.</title>
        <authorList>
            <person name="Zheng A."/>
            <person name="Lin R."/>
            <person name="Xu L."/>
            <person name="Qin P."/>
            <person name="Tang C."/>
            <person name="Ai P."/>
            <person name="Zhang D."/>
            <person name="Liu Y."/>
            <person name="Sun Z."/>
            <person name="Feng H."/>
            <person name="Wang Y."/>
            <person name="Chen Y."/>
            <person name="Liang X."/>
            <person name="Fu R."/>
            <person name="Li Q."/>
            <person name="Zhang J."/>
            <person name="Yu X."/>
            <person name="Xie Z."/>
            <person name="Ding L."/>
            <person name="Guan P."/>
            <person name="Tang J."/>
            <person name="Liang Y."/>
            <person name="Wang S."/>
            <person name="Deng Q."/>
            <person name="Li S."/>
            <person name="Zhu J."/>
            <person name="Wang L."/>
            <person name="Liu H."/>
            <person name="Li P."/>
        </authorList>
    </citation>
    <scope>NUCLEOTIDE SEQUENCE [LARGE SCALE GENOMIC DNA]</scope>
    <source>
        <strain evidence="9">AG-1 IA</strain>
    </source>
</reference>
<dbReference type="Pfam" id="PF03935">
    <property type="entry name" value="SKN1_KRE6_Sbg1"/>
    <property type="match status" value="1"/>
</dbReference>
<name>L8WQ24_THACA</name>
<keyword evidence="5" id="KW-0539">Nucleus</keyword>
<dbReference type="Pfam" id="PF00172">
    <property type="entry name" value="Zn_clus"/>
    <property type="match status" value="1"/>
</dbReference>
<sequence>MWMGHLGTQMSVVVFLDGWREGPRGWTTRFAWPFWPGPNRADNYKLFSNHSELNSYVGGVYQQSTSGLSITNQDCYSQGGGCYSVYGFEYIPGYNGYILWTNDNEPAWMIKSAGLAEDPRVEIGPRPVPVEPMLLTGTISSSRHGCWSIGYESTSPRGLAMSDAIRKGSPLPSISIRISRRIPTPTTMVRLSPRTGWWMGVLERAGYSACVRFSFLELLTCTLELFLLFLVLSVVTHHTWPHSAPPLVYPLGVGGFSFLDESASYIQKVLKNNIECALALSEVLLAGDITSELLSMPSDNRRIACLQQLTRVDRRGSPRLLPSHGSSIYNWLEVFDALELSCRNLCVLRNGAHEVGVSPLTHLCLNRRKKCDEMWPVCSRCDRTGSACIWPPPRSAFGSLGDINSHAFPGVLLEAEIDMAVSELMASSIPTSTGDLNTNGSIPLGDGSSAWDYATVNVNSGSNRFAGLGPSSSWPRMDLSSVPNRFCTAPGSRITKAQAIRMWEYAHDFGPRIIWPPKGCANSDELDPEGVAPVFRQSLMAMTRKTPIEPVFQEILYFCKSISHPHSQLETHFFHIDSTFLTRLFYDYTVPSDKIVKWLFRKFNASSSAKYGMLCMAGLFRADYERSMLASSWRDSLQEVYSLAIEHLSRDLENDGLSAWEKLTGLVSIMDYEFHTGQISKYFSHGNKAVPLIKAVIGGDTIDLLNLRGEQMFDVNMWAWCDILDSMATCAPTRLKYESDLGRASQRGTEENAACQDKGIEWLNGIPNILAVLLARISALRHDLNLSEQEKVSKGAEIEQLVRNWDIRPLQTKDSRLRIARIGAQEIWRHTTILYVHHSPICCPGWSLRLRYQSAFYATSQKDRYNMRSRLVNCGNALYLRNLARCLDELWKETECPGRLTYKDQYLPCVVCPGFIYAKLKSEAGLRLASW</sequence>
<dbReference type="Proteomes" id="UP000011668">
    <property type="component" value="Unassembled WGS sequence"/>
</dbReference>
<protein>
    <submittedName>
        <fullName evidence="8">SKN1 domain-containing protein</fullName>
    </submittedName>
</protein>
<dbReference type="Pfam" id="PF11951">
    <property type="entry name" value="Fungal_trans_2"/>
    <property type="match status" value="1"/>
</dbReference>
<organism evidence="8 9">
    <name type="scientific">Thanatephorus cucumeris (strain AG1-IA)</name>
    <name type="common">Rice sheath blight fungus</name>
    <name type="synonym">Rhizoctonia solani</name>
    <dbReference type="NCBI Taxonomy" id="983506"/>
    <lineage>
        <taxon>Eukaryota</taxon>
        <taxon>Fungi</taxon>
        <taxon>Dikarya</taxon>
        <taxon>Basidiomycota</taxon>
        <taxon>Agaricomycotina</taxon>
        <taxon>Agaricomycetes</taxon>
        <taxon>Cantharellales</taxon>
        <taxon>Ceratobasidiaceae</taxon>
        <taxon>Rhizoctonia</taxon>
        <taxon>Rhizoctonia solani AG-1</taxon>
    </lineage>
</organism>
<keyword evidence="9" id="KW-1185">Reference proteome</keyword>
<feature type="domain" description="Zn(2)-C6 fungal-type" evidence="7">
    <location>
        <begin position="364"/>
        <end position="393"/>
    </location>
</feature>
<evidence type="ECO:0000256" key="4">
    <source>
        <dbReference type="ARBA" id="ARBA00023180"/>
    </source>
</evidence>
<dbReference type="InterPro" id="IPR001138">
    <property type="entry name" value="Zn2Cys6_DnaBD"/>
</dbReference>
<evidence type="ECO:0000256" key="1">
    <source>
        <dbReference type="ARBA" id="ARBA00004123"/>
    </source>
</evidence>
<keyword evidence="4" id="KW-0325">Glycoprotein</keyword>
<gene>
    <name evidence="8" type="ORF">AG1IA_07107</name>
</gene>
<evidence type="ECO:0000259" key="7">
    <source>
        <dbReference type="Pfam" id="PF00172"/>
    </source>
</evidence>
<comment type="subcellular location">
    <subcellularLocation>
        <location evidence="2">Membrane</location>
    </subcellularLocation>
    <subcellularLocation>
        <location evidence="1">Nucleus</location>
    </subcellularLocation>
</comment>
<keyword evidence="6" id="KW-0961">Cell wall biogenesis/degradation</keyword>
<evidence type="ECO:0000313" key="9">
    <source>
        <dbReference type="Proteomes" id="UP000011668"/>
    </source>
</evidence>
<dbReference type="EMBL" id="AFRT01002014">
    <property type="protein sequence ID" value="ELU38868.1"/>
    <property type="molecule type" value="Genomic_DNA"/>
</dbReference>
<dbReference type="PANTHER" id="PTHR37534">
    <property type="entry name" value="TRANSCRIPTIONAL ACTIVATOR PROTEIN UGA3"/>
    <property type="match status" value="1"/>
</dbReference>
<dbReference type="HOGENOM" id="CLU_314271_0_0_1"/>
<dbReference type="STRING" id="983506.L8WQ24"/>
<evidence type="ECO:0000256" key="3">
    <source>
        <dbReference type="ARBA" id="ARBA00023136"/>
    </source>
</evidence>
<proteinExistence type="predicted"/>
<dbReference type="GO" id="GO:0008270">
    <property type="term" value="F:zinc ion binding"/>
    <property type="evidence" value="ECO:0007669"/>
    <property type="project" value="InterPro"/>
</dbReference>
<accession>L8WQ24</accession>
<dbReference type="GO" id="GO:0005634">
    <property type="term" value="C:nucleus"/>
    <property type="evidence" value="ECO:0007669"/>
    <property type="project" value="UniProtKB-SubCell"/>
</dbReference>
<evidence type="ECO:0000256" key="6">
    <source>
        <dbReference type="ARBA" id="ARBA00023316"/>
    </source>
</evidence>